<protein>
    <submittedName>
        <fullName evidence="6">DUF4870 domain-containing protein</fullName>
    </submittedName>
</protein>
<keyword evidence="4 5" id="KW-0472">Membrane</keyword>
<evidence type="ECO:0000256" key="4">
    <source>
        <dbReference type="ARBA" id="ARBA00023136"/>
    </source>
</evidence>
<feature type="transmembrane region" description="Helical" evidence="5">
    <location>
        <begin position="41"/>
        <end position="70"/>
    </location>
</feature>
<proteinExistence type="predicted"/>
<evidence type="ECO:0000256" key="1">
    <source>
        <dbReference type="ARBA" id="ARBA00004141"/>
    </source>
</evidence>
<evidence type="ECO:0000256" key="2">
    <source>
        <dbReference type="ARBA" id="ARBA00022692"/>
    </source>
</evidence>
<evidence type="ECO:0000256" key="3">
    <source>
        <dbReference type="ARBA" id="ARBA00022989"/>
    </source>
</evidence>
<comment type="caution">
    <text evidence="6">The sequence shown here is derived from an EMBL/GenBank/DDBJ whole genome shotgun (WGS) entry which is preliminary data.</text>
</comment>
<evidence type="ECO:0000256" key="5">
    <source>
        <dbReference type="SAM" id="Phobius"/>
    </source>
</evidence>
<dbReference type="EMBL" id="VCIW01000006">
    <property type="protein sequence ID" value="TLS52067.1"/>
    <property type="molecule type" value="Genomic_DNA"/>
</dbReference>
<dbReference type="OrthoDB" id="2328241at2"/>
<keyword evidence="2 5" id="KW-0812">Transmembrane</keyword>
<name>A0A5R9G6Q0_9BACL</name>
<keyword evidence="3 5" id="KW-1133">Transmembrane helix</keyword>
<comment type="subcellular location">
    <subcellularLocation>
        <location evidence="1">Membrane</location>
        <topology evidence="1">Multi-pass membrane protein</topology>
    </subcellularLocation>
</comment>
<dbReference type="RefSeq" id="WP_138194311.1">
    <property type="nucleotide sequence ID" value="NZ_VCIW01000006.1"/>
</dbReference>
<evidence type="ECO:0000313" key="7">
    <source>
        <dbReference type="Proteomes" id="UP000309676"/>
    </source>
</evidence>
<accession>A0A5R9G6Q0</accession>
<dbReference type="InterPro" id="IPR019109">
    <property type="entry name" value="MamF_MmsF"/>
</dbReference>
<dbReference type="AlphaFoldDB" id="A0A5R9G6Q0"/>
<reference evidence="6 7" key="1">
    <citation type="submission" date="2019-05" db="EMBL/GenBank/DDBJ databases">
        <authorList>
            <person name="Narsing Rao M.P."/>
            <person name="Li W.J."/>
        </authorList>
    </citation>
    <scope>NUCLEOTIDE SEQUENCE [LARGE SCALE GENOMIC DNA]</scope>
    <source>
        <strain evidence="6 7">SYSU_K30003</strain>
    </source>
</reference>
<feature type="transmembrane region" description="Helical" evidence="5">
    <location>
        <begin position="82"/>
        <end position="105"/>
    </location>
</feature>
<organism evidence="6 7">
    <name type="scientific">Paenibacillus antri</name>
    <dbReference type="NCBI Taxonomy" id="2582848"/>
    <lineage>
        <taxon>Bacteria</taxon>
        <taxon>Bacillati</taxon>
        <taxon>Bacillota</taxon>
        <taxon>Bacilli</taxon>
        <taxon>Bacillales</taxon>
        <taxon>Paenibacillaceae</taxon>
        <taxon>Paenibacillus</taxon>
    </lineage>
</organism>
<dbReference type="Proteomes" id="UP000309676">
    <property type="component" value="Unassembled WGS sequence"/>
</dbReference>
<evidence type="ECO:0000313" key="6">
    <source>
        <dbReference type="EMBL" id="TLS52067.1"/>
    </source>
</evidence>
<keyword evidence="7" id="KW-1185">Reference proteome</keyword>
<sequence>MDTRKLLAALAYFSIFFMGFILPAVLYFISDDRYVKDHAKAAFLSHCIPVVAVIVAFVGMIATGVGAFGIGGSAEAAGMGALIGMFLLFGAAALVSLAVAIWNVYKGIKVLL</sequence>
<feature type="transmembrane region" description="Helical" evidence="5">
    <location>
        <begin position="6"/>
        <end position="29"/>
    </location>
</feature>
<gene>
    <name evidence="6" type="ORF">FE782_11930</name>
</gene>
<dbReference type="Pfam" id="PF09685">
    <property type="entry name" value="MamF_MmsF"/>
    <property type="match status" value="1"/>
</dbReference>